<comment type="caution">
    <text evidence="1">The sequence shown here is derived from an EMBL/GenBank/DDBJ whole genome shotgun (WGS) entry which is preliminary data.</text>
</comment>
<sequence>MLGRGAAWSGFGGSGSCGCVGSVTDGAVTDGAPGTAGGVFDFERRLDPGIRRTS</sequence>
<reference evidence="1 2" key="1">
    <citation type="submission" date="2019-07" db="EMBL/GenBank/DDBJ databases">
        <title>Whole genome shotgun sequence of Nocardia ninae NBRC 108245.</title>
        <authorList>
            <person name="Hosoyama A."/>
            <person name="Uohara A."/>
            <person name="Ohji S."/>
            <person name="Ichikawa N."/>
        </authorList>
    </citation>
    <scope>NUCLEOTIDE SEQUENCE [LARGE SCALE GENOMIC DNA]</scope>
    <source>
        <strain evidence="1 2">NBRC 108245</strain>
    </source>
</reference>
<gene>
    <name evidence="1" type="ORF">NN4_06590</name>
</gene>
<dbReference type="PROSITE" id="PS51257">
    <property type="entry name" value="PROKAR_LIPOPROTEIN"/>
    <property type="match status" value="1"/>
</dbReference>
<dbReference type="AlphaFoldDB" id="A0A511M690"/>
<name>A0A511M690_9NOCA</name>
<evidence type="ECO:0000313" key="2">
    <source>
        <dbReference type="Proteomes" id="UP000321424"/>
    </source>
</evidence>
<protein>
    <submittedName>
        <fullName evidence="1">Uncharacterized protein</fullName>
    </submittedName>
</protein>
<evidence type="ECO:0000313" key="1">
    <source>
        <dbReference type="EMBL" id="GEM36140.1"/>
    </source>
</evidence>
<dbReference type="EMBL" id="BJXA01000002">
    <property type="protein sequence ID" value="GEM36140.1"/>
    <property type="molecule type" value="Genomic_DNA"/>
</dbReference>
<keyword evidence="2" id="KW-1185">Reference proteome</keyword>
<dbReference type="Proteomes" id="UP000321424">
    <property type="component" value="Unassembled WGS sequence"/>
</dbReference>
<proteinExistence type="predicted"/>
<accession>A0A511M690</accession>
<organism evidence="1 2">
    <name type="scientific">Nocardia ninae NBRC 108245</name>
    <dbReference type="NCBI Taxonomy" id="1210091"/>
    <lineage>
        <taxon>Bacteria</taxon>
        <taxon>Bacillati</taxon>
        <taxon>Actinomycetota</taxon>
        <taxon>Actinomycetes</taxon>
        <taxon>Mycobacteriales</taxon>
        <taxon>Nocardiaceae</taxon>
        <taxon>Nocardia</taxon>
    </lineage>
</organism>